<evidence type="ECO:0000313" key="9">
    <source>
        <dbReference type="EMBL" id="MBB4291501.1"/>
    </source>
</evidence>
<evidence type="ECO:0000256" key="6">
    <source>
        <dbReference type="PROSITE-ProRule" id="PRU00433"/>
    </source>
</evidence>
<evidence type="ECO:0000256" key="5">
    <source>
        <dbReference type="ARBA" id="ARBA00023004"/>
    </source>
</evidence>
<evidence type="ECO:0000256" key="2">
    <source>
        <dbReference type="ARBA" id="ARBA00022617"/>
    </source>
</evidence>
<dbReference type="AlphaFoldDB" id="A0AAE2MLK0"/>
<evidence type="ECO:0000259" key="8">
    <source>
        <dbReference type="PROSITE" id="PS51007"/>
    </source>
</evidence>
<dbReference type="Proteomes" id="UP000538507">
    <property type="component" value="Unassembled WGS sequence"/>
</dbReference>
<evidence type="ECO:0000313" key="10">
    <source>
        <dbReference type="Proteomes" id="UP000538507"/>
    </source>
</evidence>
<dbReference type="InterPro" id="IPR009056">
    <property type="entry name" value="Cyt_c-like_dom"/>
</dbReference>
<keyword evidence="2 6" id="KW-0349">Heme</keyword>
<reference evidence="9 10" key="1">
    <citation type="submission" date="2020-08" db="EMBL/GenBank/DDBJ databases">
        <title>Genomic Encyclopedia of Type Strains, Phase IV (KMG-V): Genome sequencing to study the core and pangenomes of soil and plant-associated prokaryotes.</title>
        <authorList>
            <person name="Whitman W."/>
        </authorList>
    </citation>
    <scope>NUCLEOTIDE SEQUENCE [LARGE SCALE GENOMIC DNA]</scope>
    <source>
        <strain evidence="9 10">SEMIA 415</strain>
    </source>
</reference>
<evidence type="ECO:0000256" key="7">
    <source>
        <dbReference type="SAM" id="SignalP"/>
    </source>
</evidence>
<dbReference type="GO" id="GO:0046872">
    <property type="term" value="F:metal ion binding"/>
    <property type="evidence" value="ECO:0007669"/>
    <property type="project" value="UniProtKB-KW"/>
</dbReference>
<protein>
    <submittedName>
        <fullName evidence="9">Cytochrome c</fullName>
    </submittedName>
</protein>
<dbReference type="PANTHER" id="PTHR11961">
    <property type="entry name" value="CYTOCHROME C"/>
    <property type="match status" value="1"/>
</dbReference>
<dbReference type="InterPro" id="IPR036909">
    <property type="entry name" value="Cyt_c-like_dom_sf"/>
</dbReference>
<organism evidence="9 10">
    <name type="scientific">Rhizobium leguminosarum</name>
    <dbReference type="NCBI Taxonomy" id="384"/>
    <lineage>
        <taxon>Bacteria</taxon>
        <taxon>Pseudomonadati</taxon>
        <taxon>Pseudomonadota</taxon>
        <taxon>Alphaproteobacteria</taxon>
        <taxon>Hyphomicrobiales</taxon>
        <taxon>Rhizobiaceae</taxon>
        <taxon>Rhizobium/Agrobacterium group</taxon>
        <taxon>Rhizobium</taxon>
    </lineage>
</organism>
<keyword evidence="7" id="KW-0732">Signal</keyword>
<accession>A0AAE2MLK0</accession>
<gene>
    <name evidence="9" type="ORF">GGE16_003560</name>
</gene>
<evidence type="ECO:0000256" key="4">
    <source>
        <dbReference type="ARBA" id="ARBA00022982"/>
    </source>
</evidence>
<keyword evidence="1" id="KW-0813">Transport</keyword>
<dbReference type="PROSITE" id="PS51007">
    <property type="entry name" value="CYTC"/>
    <property type="match status" value="1"/>
</dbReference>
<feature type="domain" description="Cytochrome c" evidence="8">
    <location>
        <begin position="24"/>
        <end position="123"/>
    </location>
</feature>
<feature type="signal peptide" evidence="7">
    <location>
        <begin position="1"/>
        <end position="20"/>
    </location>
</feature>
<dbReference type="GO" id="GO:0009055">
    <property type="term" value="F:electron transfer activity"/>
    <property type="evidence" value="ECO:0007669"/>
    <property type="project" value="InterPro"/>
</dbReference>
<dbReference type="PRINTS" id="PR00604">
    <property type="entry name" value="CYTCHRMECIAB"/>
</dbReference>
<dbReference type="Pfam" id="PF00034">
    <property type="entry name" value="Cytochrom_C"/>
    <property type="match status" value="1"/>
</dbReference>
<keyword evidence="4" id="KW-0249">Electron transport</keyword>
<dbReference type="Gene3D" id="1.10.760.10">
    <property type="entry name" value="Cytochrome c-like domain"/>
    <property type="match status" value="1"/>
</dbReference>
<evidence type="ECO:0000256" key="3">
    <source>
        <dbReference type="ARBA" id="ARBA00022723"/>
    </source>
</evidence>
<comment type="caution">
    <text evidence="9">The sequence shown here is derived from an EMBL/GenBank/DDBJ whole genome shotgun (WGS) entry which is preliminary data.</text>
</comment>
<sequence>MKLVRPTAVAAVLFSGMALAAQAQDAASGEKLFKQRCGTCHSVVPGKESPTGPNLLGVVGRAAGSTDFKYSDAMKQSGVTWDAASLDQFIAGPSKLIKGTRMTVSVPNAQQRGDIVSYLATLKN</sequence>
<name>A0AAE2MLK0_RHILE</name>
<dbReference type="InterPro" id="IPR002327">
    <property type="entry name" value="Cyt_c_1A/1B"/>
</dbReference>
<feature type="chain" id="PRO_5042291162" evidence="7">
    <location>
        <begin position="21"/>
        <end position="124"/>
    </location>
</feature>
<dbReference type="RefSeq" id="WP_183608307.1">
    <property type="nucleotide sequence ID" value="NZ_JACHAZ010000001.1"/>
</dbReference>
<dbReference type="GO" id="GO:0020037">
    <property type="term" value="F:heme binding"/>
    <property type="evidence" value="ECO:0007669"/>
    <property type="project" value="InterPro"/>
</dbReference>
<keyword evidence="5 6" id="KW-0408">Iron</keyword>
<evidence type="ECO:0000256" key="1">
    <source>
        <dbReference type="ARBA" id="ARBA00022448"/>
    </source>
</evidence>
<keyword evidence="3 6" id="KW-0479">Metal-binding</keyword>
<dbReference type="EMBL" id="JACIGO010000003">
    <property type="protein sequence ID" value="MBB4291501.1"/>
    <property type="molecule type" value="Genomic_DNA"/>
</dbReference>
<dbReference type="SUPFAM" id="SSF46626">
    <property type="entry name" value="Cytochrome c"/>
    <property type="match status" value="1"/>
</dbReference>
<proteinExistence type="predicted"/>